<dbReference type="InterPro" id="IPR036691">
    <property type="entry name" value="Endo/exonu/phosph_ase_sf"/>
</dbReference>
<organism evidence="3 4">
    <name type="scientific">Vitis vinifera</name>
    <name type="common">Grape</name>
    <dbReference type="NCBI Taxonomy" id="29760"/>
    <lineage>
        <taxon>Eukaryota</taxon>
        <taxon>Viridiplantae</taxon>
        <taxon>Streptophyta</taxon>
        <taxon>Embryophyta</taxon>
        <taxon>Tracheophyta</taxon>
        <taxon>Spermatophyta</taxon>
        <taxon>Magnoliopsida</taxon>
        <taxon>eudicotyledons</taxon>
        <taxon>Gunneridae</taxon>
        <taxon>Pentapetalae</taxon>
        <taxon>rosids</taxon>
        <taxon>Vitales</taxon>
        <taxon>Vitaceae</taxon>
        <taxon>Viteae</taxon>
        <taxon>Vitis</taxon>
    </lineage>
</organism>
<evidence type="ECO:0000256" key="1">
    <source>
        <dbReference type="SAM" id="MobiDB-lite"/>
    </source>
</evidence>
<dbReference type="PANTHER" id="PTHR46890">
    <property type="entry name" value="NON-LTR RETROLELEMENT REVERSE TRANSCRIPTASE-LIKE PROTEIN-RELATED"/>
    <property type="match status" value="1"/>
</dbReference>
<dbReference type="PANTHER" id="PTHR46890:SF50">
    <property type="entry name" value="RNA-DIRECTED DNA POLYMERASE, EUKARYOTA, REVERSE TRANSCRIPTASE ZINC-BINDING DOMAIN PROTEIN-RELATED"/>
    <property type="match status" value="1"/>
</dbReference>
<dbReference type="Proteomes" id="UP000288805">
    <property type="component" value="Unassembled WGS sequence"/>
</dbReference>
<gene>
    <name evidence="3" type="primary">AtMg01250_184</name>
    <name evidence="3" type="ORF">CK203_067018</name>
</gene>
<dbReference type="Gene3D" id="3.60.10.10">
    <property type="entry name" value="Endonuclease/exonuclease/phosphatase"/>
    <property type="match status" value="1"/>
</dbReference>
<evidence type="ECO:0000313" key="3">
    <source>
        <dbReference type="EMBL" id="RVW55232.1"/>
    </source>
</evidence>
<protein>
    <submittedName>
        <fullName evidence="3">Putative mitochondrial protein</fullName>
    </submittedName>
</protein>
<evidence type="ECO:0000259" key="2">
    <source>
        <dbReference type="Pfam" id="PF00078"/>
    </source>
</evidence>
<dbReference type="Pfam" id="PF00078">
    <property type="entry name" value="RVT_1"/>
    <property type="match status" value="1"/>
</dbReference>
<dbReference type="InterPro" id="IPR052343">
    <property type="entry name" value="Retrotransposon-Effector_Assoc"/>
</dbReference>
<feature type="region of interest" description="Disordered" evidence="1">
    <location>
        <begin position="249"/>
        <end position="271"/>
    </location>
</feature>
<dbReference type="EMBL" id="QGNW01001119">
    <property type="protein sequence ID" value="RVW55232.1"/>
    <property type="molecule type" value="Genomic_DNA"/>
</dbReference>
<feature type="domain" description="Reverse transcriptase" evidence="2">
    <location>
        <begin position="807"/>
        <end position="941"/>
    </location>
</feature>
<dbReference type="AlphaFoldDB" id="A0A438F6J2"/>
<sequence length="945" mass="104978">MRGGRSWFAVDSKSFEIYEDVFGEKCKGIIVERSRGFTSWIKFGSLSLCCLLEEVEACCKGEFAQRFVKSWENGGRKFKSERRVNEASRFLLCFAVDSKAKKYCLVFPKGKVKSKARRFGEAVWLQLGEKDVLSESELLDWCLVGRWGESPVSALDLSALGSWGRSHWNLKGGVKFARWAPKVGCSQNCERVKEAWVRVVGLPLHFWSREVFKKIGECCGGFVAVDEDTTASKEIQWARLLVKSEGSSGQAPCRSGMGKEQEVRDDKGGGSHADCNVERVQTHKQSAKVVVSYEVGEACCSKDREVAISDFVSARGAEDEVTSGKVHSDWEKVSNDGPIAQGFRILRRVMELDVVRRPNKEGQSSAALKDLLEVGRPTSESLKGPTLVGRPTAEVLNGAKACGGLHDTDCGKPDEDVFGIQMGSSPLAPNLTEITDEALMEEASRYTNHPCSLFSLGKQDFSSSSNFSGQEGVIIIIDGGSKRGCGSEAVSGADLGPIRVILADGRETEVFGLSGKANGVVEEVIEDVSEKAFQEVVEERDDVGVNNCDKRKVIKTLIKKNRVDLVCLQDTKIQEMSRGLVRSLGVGRFLEWGVVDSRGATDGIVVFWDNRKMECFWGELGAIKGLWDGLWCVVGDFNVILSPKERSRGGSLNSDMRRKDLALDQVEFWDAKEKTGRLSLEELEAKKEAREEYKKWRPPFSGLRCKTLENMDACALEVSLTKEEVFGALTRCSGDKAPRLDGFSMAFWQFSWDLVKDDVMSFFRDFYEHVGKVVSKAQGAFVEGRQILDAVLIANEAIDSILKNNENVMQKMGFGEKWIGWIKWCISTASFSMLINGISTGFFQNSRGLRQGDPLLPYLFVIAMEVFSHFLKRAVNGGFMLGCRVKGRSEEGVQISHLLFADNTLVFCQASQDHLTYLNWLLMWFEVVSGLRINLEKSELILVGG</sequence>
<name>A0A438F6J2_VITVI</name>
<dbReference type="InterPro" id="IPR000477">
    <property type="entry name" value="RT_dom"/>
</dbReference>
<comment type="caution">
    <text evidence="3">The sequence shown here is derived from an EMBL/GenBank/DDBJ whole genome shotgun (WGS) entry which is preliminary data.</text>
</comment>
<feature type="compositionally biased region" description="Basic and acidic residues" evidence="1">
    <location>
        <begin position="257"/>
        <end position="271"/>
    </location>
</feature>
<evidence type="ECO:0000313" key="4">
    <source>
        <dbReference type="Proteomes" id="UP000288805"/>
    </source>
</evidence>
<reference evidence="3 4" key="1">
    <citation type="journal article" date="2018" name="PLoS Genet.">
        <title>Population sequencing reveals clonal diversity and ancestral inbreeding in the grapevine cultivar Chardonnay.</title>
        <authorList>
            <person name="Roach M.J."/>
            <person name="Johnson D.L."/>
            <person name="Bohlmann J."/>
            <person name="van Vuuren H.J."/>
            <person name="Jones S.J."/>
            <person name="Pretorius I.S."/>
            <person name="Schmidt S.A."/>
            <person name="Borneman A.R."/>
        </authorList>
    </citation>
    <scope>NUCLEOTIDE SEQUENCE [LARGE SCALE GENOMIC DNA]</scope>
    <source>
        <strain evidence="4">cv. Chardonnay</strain>
        <tissue evidence="3">Leaf</tissue>
    </source>
</reference>
<proteinExistence type="predicted"/>
<accession>A0A438F6J2</accession>
<dbReference type="SUPFAM" id="SSF56219">
    <property type="entry name" value="DNase I-like"/>
    <property type="match status" value="1"/>
</dbReference>